<keyword evidence="2" id="KW-1185">Reference proteome</keyword>
<sequence length="76" mass="8600">MKHSQRAIMTSVDHLNENFEVKVNRCPTAFEDDSDSSVLFSLPKDKFSDYFEVGDLIEFKSLGSSPRNCQLKLQGA</sequence>
<dbReference type="EMBL" id="JAKKSL010000002">
    <property type="protein sequence ID" value="MCI2283676.1"/>
    <property type="molecule type" value="Genomic_DNA"/>
</dbReference>
<protein>
    <submittedName>
        <fullName evidence="1">Uncharacterized protein</fullName>
    </submittedName>
</protein>
<proteinExistence type="predicted"/>
<reference evidence="1" key="1">
    <citation type="submission" date="2022-01" db="EMBL/GenBank/DDBJ databases">
        <title>Colwellia maritima, isolated from seawater.</title>
        <authorList>
            <person name="Kristyanto S."/>
            <person name="Jung J."/>
            <person name="Jeon C.O."/>
        </authorList>
    </citation>
    <scope>NUCLEOTIDE SEQUENCE</scope>
    <source>
        <strain evidence="1">MSW7</strain>
    </source>
</reference>
<dbReference type="Proteomes" id="UP001139646">
    <property type="component" value="Unassembled WGS sequence"/>
</dbReference>
<evidence type="ECO:0000313" key="1">
    <source>
        <dbReference type="EMBL" id="MCI2283676.1"/>
    </source>
</evidence>
<organism evidence="1 2">
    <name type="scientific">Colwellia maritima</name>
    <dbReference type="NCBI Taxonomy" id="2912588"/>
    <lineage>
        <taxon>Bacteria</taxon>
        <taxon>Pseudomonadati</taxon>
        <taxon>Pseudomonadota</taxon>
        <taxon>Gammaproteobacteria</taxon>
        <taxon>Alteromonadales</taxon>
        <taxon>Colwelliaceae</taxon>
        <taxon>Colwellia</taxon>
    </lineage>
</organism>
<gene>
    <name evidence="1" type="ORF">L3081_10090</name>
</gene>
<dbReference type="RefSeq" id="WP_242285783.1">
    <property type="nucleotide sequence ID" value="NZ_JAKKSL010000002.1"/>
</dbReference>
<comment type="caution">
    <text evidence="1">The sequence shown here is derived from an EMBL/GenBank/DDBJ whole genome shotgun (WGS) entry which is preliminary data.</text>
</comment>
<accession>A0ABS9X2I6</accession>
<evidence type="ECO:0000313" key="2">
    <source>
        <dbReference type="Proteomes" id="UP001139646"/>
    </source>
</evidence>
<name>A0ABS9X2I6_9GAMM</name>